<name>V6TMU7_GIAIN</name>
<evidence type="ECO:0000313" key="1">
    <source>
        <dbReference type="EMBL" id="ESU39647.1"/>
    </source>
</evidence>
<keyword evidence="1" id="KW-0540">Nuclease</keyword>
<organism evidence="1 2">
    <name type="scientific">Giardia intestinalis</name>
    <name type="common">Giardia lamblia</name>
    <dbReference type="NCBI Taxonomy" id="5741"/>
    <lineage>
        <taxon>Eukaryota</taxon>
        <taxon>Metamonada</taxon>
        <taxon>Diplomonadida</taxon>
        <taxon>Hexamitidae</taxon>
        <taxon>Giardiinae</taxon>
        <taxon>Giardia</taxon>
    </lineage>
</organism>
<sequence length="37" mass="4257">VDIGVIAYPIFVMEHQHHKVTLEYMARVNCSEARSPD</sequence>
<dbReference type="GO" id="GO:0004519">
    <property type="term" value="F:endonuclease activity"/>
    <property type="evidence" value="ECO:0007669"/>
    <property type="project" value="UniProtKB-KW"/>
</dbReference>
<keyword evidence="1" id="KW-0378">Hydrolase</keyword>
<dbReference type="Proteomes" id="UP000018320">
    <property type="component" value="Unassembled WGS sequence"/>
</dbReference>
<accession>V6TMU7</accession>
<dbReference type="AlphaFoldDB" id="V6TMU7"/>
<keyword evidence="1" id="KW-0695">RNA-directed DNA polymerase</keyword>
<proteinExistence type="predicted"/>
<keyword evidence="1" id="KW-0808">Transferase</keyword>
<feature type="non-terminal residue" evidence="1">
    <location>
        <position position="1"/>
    </location>
</feature>
<dbReference type="VEuPathDB" id="GiardiaDB:DHA2_151206"/>
<dbReference type="EMBL" id="AHGT01000002">
    <property type="protein sequence ID" value="ESU39647.1"/>
    <property type="molecule type" value="Genomic_DNA"/>
</dbReference>
<gene>
    <name evidence="1" type="ORF">DHA2_151206</name>
</gene>
<reference evidence="2" key="1">
    <citation type="submission" date="2012-02" db="EMBL/GenBank/DDBJ databases">
        <title>Genome sequencing of Giardia lamblia Genotypes A2 and B isolates (DH and GS) and comparative analysis with the genomes of Genotypes A1 and E (WB and Pig).</title>
        <authorList>
            <person name="Adam R."/>
            <person name="Dahlstrom E."/>
            <person name="Martens C."/>
            <person name="Bruno D."/>
            <person name="Barbian K."/>
            <person name="Porcella S.F."/>
            <person name="Nash T."/>
        </authorList>
    </citation>
    <scope>NUCLEOTIDE SEQUENCE</scope>
    <source>
        <strain evidence="2">DH</strain>
    </source>
</reference>
<keyword evidence="1" id="KW-0548">Nucleotidyltransferase</keyword>
<comment type="caution">
    <text evidence="1">The sequence shown here is derived from an EMBL/GenBank/DDBJ whole genome shotgun (WGS) entry which is preliminary data.</text>
</comment>
<dbReference type="GO" id="GO:0003964">
    <property type="term" value="F:RNA-directed DNA polymerase activity"/>
    <property type="evidence" value="ECO:0007669"/>
    <property type="project" value="UniProtKB-KW"/>
</dbReference>
<keyword evidence="1" id="KW-0255">Endonuclease</keyword>
<protein>
    <submittedName>
        <fullName evidence="1">Reverse transcriptase/endonuclease</fullName>
    </submittedName>
</protein>
<reference evidence="1 2" key="2">
    <citation type="journal article" date="2013" name="Genome Biol. Evol.">
        <title>Genome sequencing of Giardia lamblia genotypes A2 and B isolates (DH and GS) and comparative analysis with the genomes of genotypes A1 and E (WB and Pig).</title>
        <authorList>
            <person name="Adam R.D."/>
            <person name="Dahlstrom E.W."/>
            <person name="Martens C.A."/>
            <person name="Bruno D.P."/>
            <person name="Barbian K.D."/>
            <person name="Ricklefs S.M."/>
            <person name="Hernandez M.M."/>
            <person name="Narla N.P."/>
            <person name="Patel R.B."/>
            <person name="Porcella S.F."/>
            <person name="Nash T.E."/>
        </authorList>
    </citation>
    <scope>NUCLEOTIDE SEQUENCE [LARGE SCALE GENOMIC DNA]</scope>
    <source>
        <strain evidence="1 2">DH</strain>
    </source>
</reference>
<evidence type="ECO:0000313" key="2">
    <source>
        <dbReference type="Proteomes" id="UP000018320"/>
    </source>
</evidence>